<keyword evidence="9 10" id="KW-0066">ATP synthesis</keyword>
<dbReference type="SUPFAM" id="SSF52943">
    <property type="entry name" value="ATP synthase (F1-ATPase), gamma subunit"/>
    <property type="match status" value="1"/>
</dbReference>
<evidence type="ECO:0000256" key="4">
    <source>
        <dbReference type="ARBA" id="ARBA00022448"/>
    </source>
</evidence>
<dbReference type="PROSITE" id="PS00153">
    <property type="entry name" value="ATPASE_GAMMA"/>
    <property type="match status" value="1"/>
</dbReference>
<proteinExistence type="inferred from homology"/>
<comment type="subunit">
    <text evidence="10">F-type ATPases have 2 components, CF(1) - the catalytic core - and CF(0) - the membrane proton channel. CF(1) has five subunits: alpha(3), beta(3), gamma(1), delta(1), epsilon(1). CF(0) has three main subunits: a, b and c.</text>
</comment>
<dbReference type="EMBL" id="FQVG01000001">
    <property type="protein sequence ID" value="SHE29471.1"/>
    <property type="molecule type" value="Genomic_DNA"/>
</dbReference>
<evidence type="ECO:0000256" key="5">
    <source>
        <dbReference type="ARBA" id="ARBA00022781"/>
    </source>
</evidence>
<keyword evidence="10" id="KW-1003">Cell membrane</keyword>
<keyword evidence="7 10" id="KW-0472">Membrane</keyword>
<dbReference type="Gene3D" id="3.40.1380.10">
    <property type="match status" value="1"/>
</dbReference>
<evidence type="ECO:0000313" key="12">
    <source>
        <dbReference type="Proteomes" id="UP000184423"/>
    </source>
</evidence>
<accession>A0A1M4SBA3</accession>
<dbReference type="CDD" id="cd12151">
    <property type="entry name" value="F1-ATPase_gamma"/>
    <property type="match status" value="1"/>
</dbReference>
<keyword evidence="5 10" id="KW-0375">Hydrogen ion transport</keyword>
<comment type="function">
    <text evidence="1 10">Produces ATP from ADP in the presence of a proton gradient across the membrane. The gamma chain is believed to be important in regulating ATPase activity and the flow of protons through the CF(0) complex.</text>
</comment>
<dbReference type="GO" id="GO:0045259">
    <property type="term" value="C:proton-transporting ATP synthase complex"/>
    <property type="evidence" value="ECO:0007669"/>
    <property type="project" value="UniProtKB-KW"/>
</dbReference>
<evidence type="ECO:0000256" key="6">
    <source>
        <dbReference type="ARBA" id="ARBA00023065"/>
    </source>
</evidence>
<gene>
    <name evidence="10" type="primary">atpG</name>
    <name evidence="11" type="ORF">SAMN02746091_00101</name>
</gene>
<keyword evidence="8 10" id="KW-0139">CF(1)</keyword>
<comment type="subcellular location">
    <subcellularLocation>
        <location evidence="10">Cell membrane</location>
        <topology evidence="10">Peripheral membrane protein</topology>
    </subcellularLocation>
    <subcellularLocation>
        <location evidence="2">Membrane</location>
        <topology evidence="2">Peripheral membrane protein</topology>
    </subcellularLocation>
</comment>
<name>A0A1M4SBA3_9CLOT</name>
<dbReference type="PANTHER" id="PTHR11693">
    <property type="entry name" value="ATP SYNTHASE GAMMA CHAIN"/>
    <property type="match status" value="1"/>
</dbReference>
<dbReference type="NCBIfam" id="TIGR01146">
    <property type="entry name" value="ATPsyn_F1gamma"/>
    <property type="match status" value="1"/>
</dbReference>
<evidence type="ECO:0000256" key="8">
    <source>
        <dbReference type="ARBA" id="ARBA00023196"/>
    </source>
</evidence>
<dbReference type="GO" id="GO:0005886">
    <property type="term" value="C:plasma membrane"/>
    <property type="evidence" value="ECO:0007669"/>
    <property type="project" value="UniProtKB-SubCell"/>
</dbReference>
<dbReference type="AlphaFoldDB" id="A0A1M4SBA3"/>
<evidence type="ECO:0000256" key="10">
    <source>
        <dbReference type="HAMAP-Rule" id="MF_00815"/>
    </source>
</evidence>
<keyword evidence="6 10" id="KW-0406">Ion transport</keyword>
<dbReference type="InterPro" id="IPR035968">
    <property type="entry name" value="ATP_synth_F1_ATPase_gsu"/>
</dbReference>
<dbReference type="PRINTS" id="PR00126">
    <property type="entry name" value="ATPASEGAMMA"/>
</dbReference>
<keyword evidence="12" id="KW-1185">Reference proteome</keyword>
<keyword evidence="4 10" id="KW-0813">Transport</keyword>
<comment type="similarity">
    <text evidence="3 10">Belongs to the ATPase gamma chain family.</text>
</comment>
<organism evidence="11 12">
    <name type="scientific">Caloramator proteoclasticus DSM 10124</name>
    <dbReference type="NCBI Taxonomy" id="1121262"/>
    <lineage>
        <taxon>Bacteria</taxon>
        <taxon>Bacillati</taxon>
        <taxon>Bacillota</taxon>
        <taxon>Clostridia</taxon>
        <taxon>Eubacteriales</taxon>
        <taxon>Clostridiaceae</taxon>
        <taxon>Caloramator</taxon>
    </lineage>
</organism>
<dbReference type="GO" id="GO:0005524">
    <property type="term" value="F:ATP binding"/>
    <property type="evidence" value="ECO:0007669"/>
    <property type="project" value="UniProtKB-UniRule"/>
</dbReference>
<sequence length="281" mass="32216">MAGGLIDLKRRIKSVQNTQKITKAMGLVATSKFKKVRARAEKNEPYINKFNEVIKTLALSQDAESSIYFNKNKVDTDLYIIITSDSGLCGSYNANVIKRALEDMEGKKVKLLTVGEKARSFFVRRGYDTIAEYVEVGDYPVYWDAVDIMKHAIDSYKNGEVRSVKLIYTKFYSPVKQEVEVLKLLPLEKPKDKVNREFEFEPRASRVLDYIFPKYLNNMLYYAILTSIASEYAMRMNAMDSATKNAQELLNKLQTMYNRLRQSSITQEITEIVSGAEALKE</sequence>
<dbReference type="GO" id="GO:0042777">
    <property type="term" value="P:proton motive force-driven plasma membrane ATP synthesis"/>
    <property type="evidence" value="ECO:0007669"/>
    <property type="project" value="UniProtKB-UniRule"/>
</dbReference>
<reference evidence="12" key="1">
    <citation type="submission" date="2016-11" db="EMBL/GenBank/DDBJ databases">
        <authorList>
            <person name="Varghese N."/>
            <person name="Submissions S."/>
        </authorList>
    </citation>
    <scope>NUCLEOTIDE SEQUENCE [LARGE SCALE GENOMIC DNA]</scope>
    <source>
        <strain evidence="12">DSM 10124</strain>
    </source>
</reference>
<protein>
    <recommendedName>
        <fullName evidence="10">ATP synthase gamma chain</fullName>
    </recommendedName>
    <alternativeName>
        <fullName evidence="10">ATP synthase F1 sector gamma subunit</fullName>
    </alternativeName>
    <alternativeName>
        <fullName evidence="10">F-ATPase gamma subunit</fullName>
    </alternativeName>
</protein>
<dbReference type="InterPro" id="IPR000131">
    <property type="entry name" value="ATP_synth_F1_gsu"/>
</dbReference>
<evidence type="ECO:0000256" key="9">
    <source>
        <dbReference type="ARBA" id="ARBA00023310"/>
    </source>
</evidence>
<dbReference type="HAMAP" id="MF_00815">
    <property type="entry name" value="ATP_synth_gamma_bact"/>
    <property type="match status" value="1"/>
</dbReference>
<evidence type="ECO:0000256" key="7">
    <source>
        <dbReference type="ARBA" id="ARBA00023136"/>
    </source>
</evidence>
<dbReference type="Pfam" id="PF00231">
    <property type="entry name" value="ATP-synt"/>
    <property type="match status" value="1"/>
</dbReference>
<dbReference type="Proteomes" id="UP000184423">
    <property type="component" value="Unassembled WGS sequence"/>
</dbReference>
<evidence type="ECO:0000256" key="2">
    <source>
        <dbReference type="ARBA" id="ARBA00004170"/>
    </source>
</evidence>
<evidence type="ECO:0000313" key="11">
    <source>
        <dbReference type="EMBL" id="SHE29471.1"/>
    </source>
</evidence>
<evidence type="ECO:0000256" key="1">
    <source>
        <dbReference type="ARBA" id="ARBA00003456"/>
    </source>
</evidence>
<dbReference type="RefSeq" id="WP_027307895.1">
    <property type="nucleotide sequence ID" value="NZ_FQVG01000001.1"/>
</dbReference>
<dbReference type="Gene3D" id="1.10.287.80">
    <property type="entry name" value="ATP synthase, gamma subunit, helix hairpin domain"/>
    <property type="match status" value="1"/>
</dbReference>
<dbReference type="GO" id="GO:0046933">
    <property type="term" value="F:proton-transporting ATP synthase activity, rotational mechanism"/>
    <property type="evidence" value="ECO:0007669"/>
    <property type="project" value="UniProtKB-UniRule"/>
</dbReference>
<evidence type="ECO:0000256" key="3">
    <source>
        <dbReference type="ARBA" id="ARBA00007681"/>
    </source>
</evidence>
<dbReference type="PANTHER" id="PTHR11693:SF22">
    <property type="entry name" value="ATP SYNTHASE SUBUNIT GAMMA, MITOCHONDRIAL"/>
    <property type="match status" value="1"/>
</dbReference>
<dbReference type="InterPro" id="IPR023632">
    <property type="entry name" value="ATP_synth_F1_gsu_CS"/>
</dbReference>